<feature type="domain" description="UPF3" evidence="6">
    <location>
        <begin position="27"/>
        <end position="180"/>
    </location>
</feature>
<evidence type="ECO:0000313" key="7">
    <source>
        <dbReference type="EMBL" id="EEZ98404.1"/>
    </source>
</evidence>
<feature type="compositionally biased region" description="Basic and acidic residues" evidence="5">
    <location>
        <begin position="273"/>
        <end position="331"/>
    </location>
</feature>
<feature type="compositionally biased region" description="Basic and acidic residues" evidence="5">
    <location>
        <begin position="189"/>
        <end position="218"/>
    </location>
</feature>
<reference evidence="7 8" key="1">
    <citation type="journal article" date="2008" name="Nature">
        <title>The genome of the model beetle and pest Tribolium castaneum.</title>
        <authorList>
            <consortium name="Tribolium Genome Sequencing Consortium"/>
            <person name="Richards S."/>
            <person name="Gibbs R.A."/>
            <person name="Weinstock G.M."/>
            <person name="Brown S.J."/>
            <person name="Denell R."/>
            <person name="Beeman R.W."/>
            <person name="Gibbs R."/>
            <person name="Beeman R.W."/>
            <person name="Brown S.J."/>
            <person name="Bucher G."/>
            <person name="Friedrich M."/>
            <person name="Grimmelikhuijzen C.J."/>
            <person name="Klingler M."/>
            <person name="Lorenzen M."/>
            <person name="Richards S."/>
            <person name="Roth S."/>
            <person name="Schroder R."/>
            <person name="Tautz D."/>
            <person name="Zdobnov E.M."/>
            <person name="Muzny D."/>
            <person name="Gibbs R.A."/>
            <person name="Weinstock G.M."/>
            <person name="Attaway T."/>
            <person name="Bell S."/>
            <person name="Buhay C.J."/>
            <person name="Chandrabose M.N."/>
            <person name="Chavez D."/>
            <person name="Clerk-Blankenburg K.P."/>
            <person name="Cree A."/>
            <person name="Dao M."/>
            <person name="Davis C."/>
            <person name="Chacko J."/>
            <person name="Dinh H."/>
            <person name="Dugan-Rocha S."/>
            <person name="Fowler G."/>
            <person name="Garner T.T."/>
            <person name="Garnes J."/>
            <person name="Gnirke A."/>
            <person name="Hawes A."/>
            <person name="Hernandez J."/>
            <person name="Hines S."/>
            <person name="Holder M."/>
            <person name="Hume J."/>
            <person name="Jhangiani S.N."/>
            <person name="Joshi V."/>
            <person name="Khan Z.M."/>
            <person name="Jackson L."/>
            <person name="Kovar C."/>
            <person name="Kowis A."/>
            <person name="Lee S."/>
            <person name="Lewis L.R."/>
            <person name="Margolis J."/>
            <person name="Morgan M."/>
            <person name="Nazareth L.V."/>
            <person name="Nguyen N."/>
            <person name="Okwuonu G."/>
            <person name="Parker D."/>
            <person name="Richards S."/>
            <person name="Ruiz S.J."/>
            <person name="Santibanez J."/>
            <person name="Savard J."/>
            <person name="Scherer S.E."/>
            <person name="Schneider B."/>
            <person name="Sodergren E."/>
            <person name="Tautz D."/>
            <person name="Vattahil S."/>
            <person name="Villasana D."/>
            <person name="White C.S."/>
            <person name="Wright R."/>
            <person name="Park Y."/>
            <person name="Beeman R.W."/>
            <person name="Lord J."/>
            <person name="Oppert B."/>
            <person name="Lorenzen M."/>
            <person name="Brown S."/>
            <person name="Wang L."/>
            <person name="Savard J."/>
            <person name="Tautz D."/>
            <person name="Richards S."/>
            <person name="Weinstock G."/>
            <person name="Gibbs R.A."/>
            <person name="Liu Y."/>
            <person name="Worley K."/>
            <person name="Weinstock G."/>
            <person name="Elsik C.G."/>
            <person name="Reese J.T."/>
            <person name="Elhaik E."/>
            <person name="Landan G."/>
            <person name="Graur D."/>
            <person name="Arensburger P."/>
            <person name="Atkinson P."/>
            <person name="Beeman R.W."/>
            <person name="Beidler J."/>
            <person name="Brown S.J."/>
            <person name="Demuth J.P."/>
            <person name="Drury D.W."/>
            <person name="Du Y.Z."/>
            <person name="Fujiwara H."/>
            <person name="Lorenzen M."/>
            <person name="Maselli V."/>
            <person name="Osanai M."/>
            <person name="Park Y."/>
            <person name="Robertson H.M."/>
            <person name="Tu Z."/>
            <person name="Wang J.J."/>
            <person name="Wang S."/>
            <person name="Richards S."/>
            <person name="Song H."/>
            <person name="Zhang L."/>
            <person name="Sodergren E."/>
            <person name="Werner D."/>
            <person name="Stanke M."/>
            <person name="Morgenstern B."/>
            <person name="Solovyev V."/>
            <person name="Kosarev P."/>
            <person name="Brown G."/>
            <person name="Chen H.C."/>
            <person name="Ermolaeva O."/>
            <person name="Hlavina W."/>
            <person name="Kapustin Y."/>
            <person name="Kiryutin B."/>
            <person name="Kitts P."/>
            <person name="Maglott D."/>
            <person name="Pruitt K."/>
            <person name="Sapojnikov V."/>
            <person name="Souvorov A."/>
            <person name="Mackey A.J."/>
            <person name="Waterhouse R.M."/>
            <person name="Wyder S."/>
            <person name="Zdobnov E.M."/>
            <person name="Zdobnov E.M."/>
            <person name="Wyder S."/>
            <person name="Kriventseva E.V."/>
            <person name="Kadowaki T."/>
            <person name="Bork P."/>
            <person name="Aranda M."/>
            <person name="Bao R."/>
            <person name="Beermann A."/>
            <person name="Berns N."/>
            <person name="Bolognesi R."/>
            <person name="Bonneton F."/>
            <person name="Bopp D."/>
            <person name="Brown S.J."/>
            <person name="Bucher G."/>
            <person name="Butts T."/>
            <person name="Chaumot A."/>
            <person name="Denell R.E."/>
            <person name="Ferrier D.E."/>
            <person name="Friedrich M."/>
            <person name="Gordon C.M."/>
            <person name="Jindra M."/>
            <person name="Klingler M."/>
            <person name="Lan Q."/>
            <person name="Lattorff H.M."/>
            <person name="Laudet V."/>
            <person name="von Levetsow C."/>
            <person name="Liu Z."/>
            <person name="Lutz R."/>
            <person name="Lynch J.A."/>
            <person name="da Fonseca R.N."/>
            <person name="Posnien N."/>
            <person name="Reuter R."/>
            <person name="Roth S."/>
            <person name="Savard J."/>
            <person name="Schinko J.B."/>
            <person name="Schmitt C."/>
            <person name="Schoppmeier M."/>
            <person name="Schroder R."/>
            <person name="Shippy T.D."/>
            <person name="Simonnet F."/>
            <person name="Marques-Souza H."/>
            <person name="Tautz D."/>
            <person name="Tomoyasu Y."/>
            <person name="Trauner J."/>
            <person name="Van der Zee M."/>
            <person name="Vervoort M."/>
            <person name="Wittkopp N."/>
            <person name="Wimmer E.A."/>
            <person name="Yang X."/>
            <person name="Jones A.K."/>
            <person name="Sattelle D.B."/>
            <person name="Ebert P.R."/>
            <person name="Nelson D."/>
            <person name="Scott J.G."/>
            <person name="Beeman R.W."/>
            <person name="Muthukrishnan S."/>
            <person name="Kramer K.J."/>
            <person name="Arakane Y."/>
            <person name="Beeman R.W."/>
            <person name="Zhu Q."/>
            <person name="Hogenkamp D."/>
            <person name="Dixit R."/>
            <person name="Oppert B."/>
            <person name="Jiang H."/>
            <person name="Zou Z."/>
            <person name="Marshall J."/>
            <person name="Elpidina E."/>
            <person name="Vinokurov K."/>
            <person name="Oppert C."/>
            <person name="Zou Z."/>
            <person name="Evans J."/>
            <person name="Lu Z."/>
            <person name="Zhao P."/>
            <person name="Sumathipala N."/>
            <person name="Altincicek B."/>
            <person name="Vilcinskas A."/>
            <person name="Williams M."/>
            <person name="Hultmark D."/>
            <person name="Hetru C."/>
            <person name="Jiang H."/>
            <person name="Grimmelikhuijzen C.J."/>
            <person name="Hauser F."/>
            <person name="Cazzamali G."/>
            <person name="Williamson M."/>
            <person name="Park Y."/>
            <person name="Li B."/>
            <person name="Tanaka Y."/>
            <person name="Predel R."/>
            <person name="Neupert S."/>
            <person name="Schachtner J."/>
            <person name="Verleyen P."/>
            <person name="Raible F."/>
            <person name="Bork P."/>
            <person name="Friedrich M."/>
            <person name="Walden K.K."/>
            <person name="Robertson H.M."/>
            <person name="Angeli S."/>
            <person name="Foret S."/>
            <person name="Bucher G."/>
            <person name="Schuetz S."/>
            <person name="Maleszka R."/>
            <person name="Wimmer E.A."/>
            <person name="Beeman R.W."/>
            <person name="Lorenzen M."/>
            <person name="Tomoyasu Y."/>
            <person name="Miller S.C."/>
            <person name="Grossmann D."/>
            <person name="Bucher G."/>
        </authorList>
    </citation>
    <scope>NUCLEOTIDE SEQUENCE [LARGE SCALE GENOMIC DNA]</scope>
    <source>
        <strain evidence="7 8">Georgia GA2</strain>
    </source>
</reference>
<dbReference type="InterPro" id="IPR035979">
    <property type="entry name" value="RBD_domain_sf"/>
</dbReference>
<dbReference type="FunFam" id="3.30.70.330:FF:000717">
    <property type="entry name" value="regulator of nonsense transcripts 3B"/>
    <property type="match status" value="1"/>
</dbReference>
<organism evidence="7 8">
    <name type="scientific">Tribolium castaneum</name>
    <name type="common">Red flour beetle</name>
    <dbReference type="NCBI Taxonomy" id="7070"/>
    <lineage>
        <taxon>Eukaryota</taxon>
        <taxon>Metazoa</taxon>
        <taxon>Ecdysozoa</taxon>
        <taxon>Arthropoda</taxon>
        <taxon>Hexapoda</taxon>
        <taxon>Insecta</taxon>
        <taxon>Pterygota</taxon>
        <taxon>Neoptera</taxon>
        <taxon>Endopterygota</taxon>
        <taxon>Coleoptera</taxon>
        <taxon>Polyphaga</taxon>
        <taxon>Cucujiformia</taxon>
        <taxon>Tenebrionidae</taxon>
        <taxon>Tenebrionidae incertae sedis</taxon>
        <taxon>Tribolium</taxon>
    </lineage>
</organism>
<protein>
    <recommendedName>
        <fullName evidence="6">UPF3 domain-containing protein</fullName>
    </recommendedName>
</protein>
<dbReference type="OrthoDB" id="18087at2759"/>
<dbReference type="GO" id="GO:0003729">
    <property type="term" value="F:mRNA binding"/>
    <property type="evidence" value="ECO:0000318"/>
    <property type="project" value="GO_Central"/>
</dbReference>
<evidence type="ECO:0000256" key="4">
    <source>
        <dbReference type="ARBA" id="ARBA00023242"/>
    </source>
</evidence>
<dbReference type="SUPFAM" id="SSF54928">
    <property type="entry name" value="RNA-binding domain, RBD"/>
    <property type="match status" value="1"/>
</dbReference>
<gene>
    <name evidence="7" type="primary">AUGUSTUS-3.0.2_00872</name>
    <name evidence="7" type="ORF">TcasGA2_TC000872</name>
</gene>
<feature type="compositionally biased region" description="Basic and acidic residues" evidence="5">
    <location>
        <begin position="9"/>
        <end position="24"/>
    </location>
</feature>
<keyword evidence="3" id="KW-0866">Nonsense-mediated mRNA decay</keyword>
<name>D6W8W1_TRICA</name>
<dbReference type="GO" id="GO:0045727">
    <property type="term" value="P:positive regulation of translation"/>
    <property type="evidence" value="ECO:0000318"/>
    <property type="project" value="GO_Central"/>
</dbReference>
<reference evidence="7 8" key="2">
    <citation type="journal article" date="2010" name="Nucleic Acids Res.">
        <title>BeetleBase in 2010: revisions to provide comprehensive genomic information for Tribolium castaneum.</title>
        <authorList>
            <person name="Kim H.S."/>
            <person name="Murphy T."/>
            <person name="Xia J."/>
            <person name="Caragea D."/>
            <person name="Park Y."/>
            <person name="Beeman R.W."/>
            <person name="Lorenzen M.D."/>
            <person name="Butcher S."/>
            <person name="Manak J.R."/>
            <person name="Brown S.J."/>
        </authorList>
    </citation>
    <scope>GENOME REANNOTATION</scope>
    <source>
        <strain evidence="7 8">Georgia GA2</strain>
    </source>
</reference>
<proteinExistence type="inferred from homology"/>
<feature type="compositionally biased region" description="Basic and acidic residues" evidence="5">
    <location>
        <begin position="338"/>
        <end position="386"/>
    </location>
</feature>
<dbReference type="AlphaFoldDB" id="D6W8W1"/>
<dbReference type="PhylomeDB" id="D6W8W1"/>
<accession>D6W8W1</accession>
<dbReference type="InterPro" id="IPR005120">
    <property type="entry name" value="UPF3_dom"/>
</dbReference>
<feature type="compositionally biased region" description="Basic and acidic residues" evidence="5">
    <location>
        <begin position="436"/>
        <end position="450"/>
    </location>
</feature>
<feature type="region of interest" description="Disordered" evidence="5">
    <location>
        <begin position="189"/>
        <end position="450"/>
    </location>
</feature>
<dbReference type="InterPro" id="IPR039722">
    <property type="entry name" value="Upf3"/>
</dbReference>
<evidence type="ECO:0000256" key="5">
    <source>
        <dbReference type="SAM" id="MobiDB-lite"/>
    </source>
</evidence>
<evidence type="ECO:0000256" key="2">
    <source>
        <dbReference type="ARBA" id="ARBA00005991"/>
    </source>
</evidence>
<dbReference type="GO" id="GO:0005737">
    <property type="term" value="C:cytoplasm"/>
    <property type="evidence" value="ECO:0000318"/>
    <property type="project" value="GO_Central"/>
</dbReference>
<sequence>MALPESSESSEKKPDSKGQDKKEKLLTKVVIRRLPPNMDQETFLNQISPVPSYDYLYMVKGDASLGENSFSRAYINFVNPNDIYDFKEKFDNYVFLDSAGHEYAAVVEFAAFQKIPKRRNKVRVDPKVGTIESDPYYLEFVEMINKPPEPDEKPEYSYQITTENKNETSTPLLEYVKNKRVEKMRIREERREERKRKEFERKKFREDERRKRYEEKSPVKSKFTKVVSPKEKNVDNKEVEKHEGEDKSTEDKTPEKEEPEKYEKPAPTSYYSKNRDKKYDDRKKDVKNKYPPKKEYLDKREYKGRRDDYKDYKERDYRSKYDDSKKEDTKVYQKKVKKYTEKREERKIEAQKRLEQQQENSPKTEENVKSEQQPKESLSKKEESSLVHEASQETSTKSSEKSKTTKDSDAQSQKRIRNKDRPTIAIYRPGMLSKRKQNEGESDHKEGKKE</sequence>
<evidence type="ECO:0000313" key="8">
    <source>
        <dbReference type="Proteomes" id="UP000007266"/>
    </source>
</evidence>
<comment type="similarity">
    <text evidence="2">Belongs to the RENT3 family.</text>
</comment>
<dbReference type="PANTHER" id="PTHR13112:SF0">
    <property type="entry name" value="FI21285P1"/>
    <property type="match status" value="1"/>
</dbReference>
<evidence type="ECO:0000256" key="3">
    <source>
        <dbReference type="ARBA" id="ARBA00023161"/>
    </source>
</evidence>
<dbReference type="HOGENOM" id="CLU_041202_1_0_1"/>
<dbReference type="InterPro" id="IPR012677">
    <property type="entry name" value="Nucleotide-bd_a/b_plait_sf"/>
</dbReference>
<evidence type="ECO:0000256" key="1">
    <source>
        <dbReference type="ARBA" id="ARBA00004123"/>
    </source>
</evidence>
<comment type="subcellular location">
    <subcellularLocation>
        <location evidence="1">Nucleus</location>
    </subcellularLocation>
</comment>
<dbReference type="GO" id="GO:0005730">
    <property type="term" value="C:nucleolus"/>
    <property type="evidence" value="ECO:0000318"/>
    <property type="project" value="GO_Central"/>
</dbReference>
<keyword evidence="4" id="KW-0539">Nucleus</keyword>
<dbReference type="Gene3D" id="3.30.70.330">
    <property type="match status" value="1"/>
</dbReference>
<dbReference type="STRING" id="7070.D6W8W1"/>
<evidence type="ECO:0000259" key="6">
    <source>
        <dbReference type="Pfam" id="PF03467"/>
    </source>
</evidence>
<feature type="compositionally biased region" description="Basic and acidic residues" evidence="5">
    <location>
        <begin position="228"/>
        <end position="264"/>
    </location>
</feature>
<dbReference type="PANTHER" id="PTHR13112">
    <property type="entry name" value="UPF3 REGULATOR OF NONSENSE TRANSCRIPTS-LIKE PROTEIN"/>
    <property type="match status" value="1"/>
</dbReference>
<dbReference type="Proteomes" id="UP000007266">
    <property type="component" value="Linkage group 2"/>
</dbReference>
<feature type="compositionally biased region" description="Basic and acidic residues" evidence="5">
    <location>
        <begin position="398"/>
        <end position="409"/>
    </location>
</feature>
<dbReference type="KEGG" id="tca:663859"/>
<dbReference type="OMA" id="LVIYQPG"/>
<dbReference type="CDD" id="cd12455">
    <property type="entry name" value="RRM_like_Smg4_UPF3"/>
    <property type="match status" value="1"/>
</dbReference>
<feature type="region of interest" description="Disordered" evidence="5">
    <location>
        <begin position="1"/>
        <end position="24"/>
    </location>
</feature>
<dbReference type="EMBL" id="KQ971312">
    <property type="protein sequence ID" value="EEZ98404.1"/>
    <property type="molecule type" value="Genomic_DNA"/>
</dbReference>
<keyword evidence="8" id="KW-1185">Reference proteome</keyword>
<dbReference type="Pfam" id="PF03467">
    <property type="entry name" value="Smg4_UPF3"/>
    <property type="match status" value="1"/>
</dbReference>
<dbReference type="eggNOG" id="KOG1295">
    <property type="taxonomic scope" value="Eukaryota"/>
</dbReference>
<dbReference type="GO" id="GO:0000184">
    <property type="term" value="P:nuclear-transcribed mRNA catabolic process, nonsense-mediated decay"/>
    <property type="evidence" value="ECO:0000318"/>
    <property type="project" value="GO_Central"/>
</dbReference>